<keyword evidence="1" id="KW-0812">Transmembrane</keyword>
<dbReference type="Proteomes" id="UP000256269">
    <property type="component" value="Unassembled WGS sequence"/>
</dbReference>
<keyword evidence="1" id="KW-1133">Transmembrane helix</keyword>
<gene>
    <name evidence="2" type="ORF">BCF44_12037</name>
</gene>
<feature type="transmembrane region" description="Helical" evidence="1">
    <location>
        <begin position="29"/>
        <end position="47"/>
    </location>
</feature>
<dbReference type="EMBL" id="QUNO01000020">
    <property type="protein sequence ID" value="REH32966.1"/>
    <property type="molecule type" value="Genomic_DNA"/>
</dbReference>
<comment type="caution">
    <text evidence="2">The sequence shown here is derived from an EMBL/GenBank/DDBJ whole genome shotgun (WGS) entry which is preliminary data.</text>
</comment>
<organism evidence="2 3">
    <name type="scientific">Kutzneria buriramensis</name>
    <dbReference type="NCBI Taxonomy" id="1045776"/>
    <lineage>
        <taxon>Bacteria</taxon>
        <taxon>Bacillati</taxon>
        <taxon>Actinomycetota</taxon>
        <taxon>Actinomycetes</taxon>
        <taxon>Pseudonocardiales</taxon>
        <taxon>Pseudonocardiaceae</taxon>
        <taxon>Kutzneria</taxon>
    </lineage>
</organism>
<name>A0A3E0GYT5_9PSEU</name>
<accession>A0A3E0GYT5</accession>
<keyword evidence="3" id="KW-1185">Reference proteome</keyword>
<feature type="transmembrane region" description="Helical" evidence="1">
    <location>
        <begin position="53"/>
        <end position="74"/>
    </location>
</feature>
<dbReference type="OrthoDB" id="199424at2"/>
<evidence type="ECO:0000313" key="2">
    <source>
        <dbReference type="EMBL" id="REH32966.1"/>
    </source>
</evidence>
<proteinExistence type="predicted"/>
<evidence type="ECO:0008006" key="4">
    <source>
        <dbReference type="Google" id="ProtNLM"/>
    </source>
</evidence>
<sequence length="174" mass="19422">MVADLAPSERVLWTGSPVRHPVFDSSDRLVVPGAIFGVPFTVFWISTATNAGAPSFFVAFGYVFLAWTVFLLIGRPALRWLELRATVYTVTDQRVVIEAKVFGVARSRSRYLRQLSPPRVAARAGGLGDVRFDEPGFVDMVRANRNRPMPQRPFELRAIDGAERVRDLIMAASR</sequence>
<keyword evidence="1" id="KW-0472">Membrane</keyword>
<evidence type="ECO:0000256" key="1">
    <source>
        <dbReference type="SAM" id="Phobius"/>
    </source>
</evidence>
<dbReference type="RefSeq" id="WP_147328864.1">
    <property type="nucleotide sequence ID" value="NZ_CP144375.1"/>
</dbReference>
<protein>
    <recommendedName>
        <fullName evidence="4">PH (Pleckstrin Homology) domain-containing protein</fullName>
    </recommendedName>
</protein>
<evidence type="ECO:0000313" key="3">
    <source>
        <dbReference type="Proteomes" id="UP000256269"/>
    </source>
</evidence>
<reference evidence="2 3" key="1">
    <citation type="submission" date="2018-08" db="EMBL/GenBank/DDBJ databases">
        <title>Genomic Encyclopedia of Archaeal and Bacterial Type Strains, Phase II (KMG-II): from individual species to whole genera.</title>
        <authorList>
            <person name="Goeker M."/>
        </authorList>
    </citation>
    <scope>NUCLEOTIDE SEQUENCE [LARGE SCALE GENOMIC DNA]</scope>
    <source>
        <strain evidence="2 3">DSM 45791</strain>
    </source>
</reference>
<dbReference type="AlphaFoldDB" id="A0A3E0GYT5"/>